<gene>
    <name evidence="2" type="ORF">Slin15195_G114680</name>
</gene>
<dbReference type="AlphaFoldDB" id="A0A9Q9AZN0"/>
<dbReference type="EMBL" id="CP099427">
    <property type="protein sequence ID" value="USW58149.1"/>
    <property type="molecule type" value="Genomic_DNA"/>
</dbReference>
<reference evidence="2" key="1">
    <citation type="submission" date="2022-06" db="EMBL/GenBank/DDBJ databases">
        <title>Complete genome sequences of two strains of the flax pathogen Septoria linicola.</title>
        <authorList>
            <person name="Lapalu N."/>
            <person name="Simon A."/>
            <person name="Demenou B."/>
            <person name="Paumier D."/>
            <person name="Guillot M.-P."/>
            <person name="Gout L."/>
            <person name="Valade R."/>
        </authorList>
    </citation>
    <scope>NUCLEOTIDE SEQUENCE</scope>
    <source>
        <strain evidence="2">SE15195</strain>
    </source>
</reference>
<feature type="compositionally biased region" description="Basic and acidic residues" evidence="1">
    <location>
        <begin position="1"/>
        <end position="23"/>
    </location>
</feature>
<feature type="region of interest" description="Disordered" evidence="1">
    <location>
        <begin position="602"/>
        <end position="720"/>
    </location>
</feature>
<protein>
    <submittedName>
        <fullName evidence="2">Uncharacterized protein</fullName>
    </submittedName>
</protein>
<keyword evidence="3" id="KW-1185">Reference proteome</keyword>
<feature type="compositionally biased region" description="Low complexity" evidence="1">
    <location>
        <begin position="675"/>
        <end position="690"/>
    </location>
</feature>
<feature type="region of interest" description="Disordered" evidence="1">
    <location>
        <begin position="1"/>
        <end position="29"/>
    </location>
</feature>
<evidence type="ECO:0000313" key="3">
    <source>
        <dbReference type="Proteomes" id="UP001056384"/>
    </source>
</evidence>
<dbReference type="Proteomes" id="UP001056384">
    <property type="component" value="Chromosome 10"/>
</dbReference>
<feature type="compositionally biased region" description="Pro residues" evidence="1">
    <location>
        <begin position="651"/>
        <end position="660"/>
    </location>
</feature>
<accession>A0A9Q9AZN0</accession>
<proteinExistence type="predicted"/>
<evidence type="ECO:0000256" key="1">
    <source>
        <dbReference type="SAM" id="MobiDB-lite"/>
    </source>
</evidence>
<feature type="compositionally biased region" description="Pro residues" evidence="1">
    <location>
        <begin position="623"/>
        <end position="632"/>
    </location>
</feature>
<evidence type="ECO:0000313" key="2">
    <source>
        <dbReference type="EMBL" id="USW58149.1"/>
    </source>
</evidence>
<name>A0A9Q9AZN0_9PEZI</name>
<sequence>MDHQDFHDDVHTLGDQDSDHGEVLDAASSQRAEYWEDFEQVPRATVAEELESRRAALASLQEPVGKWEGDDYRPFGWSNEEPASEMLTRLAHEYRQDATNEQYDAVGVTRMHGRTYMGDDDLSDNDNAFSETDHELDFQAMASDNFESYDEDGQVRFDDSGEVFVHTRAPHGLHIVETSDQERLVNPTLMEQPDPVTLPLGLQVAHDEVFPNERELDLMTAFEYLQEHAATLPEDRAQGLANVARDYAHDYLRYPDAPEFNFFTAARHQGSEISPIEDRKAADLDEIWDGINTDQAEFDVIEAQIVYWTNFYRLGLAIWNRGSPQDAAVFKKFAQDVKISLENNLANAPGLDFTVLCWGIGVIPNLPDPIVQAIRRLARLHSKRVELGHDIRTRRRRALFMEDPLQENQKWIDTEWHRAELALYSSQDLELLLQTDRGAARIGYESWDNHTVETFRPLFAFPEHLPVFMPFSRKLETVDKRLAVRLTRLAQAEIRPMEVSDIAGTSHATLPHDLFLWIGGTLALLSAYGESNALDAADLSAKFERSETLLDIASKLEFPERAAMFTRMVDDCKKAGLVPQDYLDGYFEECRRLCEILAEPEAPHSPASETSNVVPDSPRTPRRAPPVFPPPINLLLPQRSVVPEPERPRSPRSPPVPRTPRTPVTPRRSQTDTTPSSPKSVSSSPSPSHSGAFEDDDAVDEQVPLGSTPLDGVMAQFWSS</sequence>
<organism evidence="2 3">
    <name type="scientific">Septoria linicola</name>
    <dbReference type="NCBI Taxonomy" id="215465"/>
    <lineage>
        <taxon>Eukaryota</taxon>
        <taxon>Fungi</taxon>
        <taxon>Dikarya</taxon>
        <taxon>Ascomycota</taxon>
        <taxon>Pezizomycotina</taxon>
        <taxon>Dothideomycetes</taxon>
        <taxon>Dothideomycetidae</taxon>
        <taxon>Mycosphaerellales</taxon>
        <taxon>Mycosphaerellaceae</taxon>
        <taxon>Septoria</taxon>
    </lineage>
</organism>